<reference evidence="2 3" key="1">
    <citation type="journal article" date="2018" name="Nat. Ecol. Evol.">
        <title>Pezizomycetes genomes reveal the molecular basis of ectomycorrhizal truffle lifestyle.</title>
        <authorList>
            <person name="Murat C."/>
            <person name="Payen T."/>
            <person name="Noel B."/>
            <person name="Kuo A."/>
            <person name="Morin E."/>
            <person name="Chen J."/>
            <person name="Kohler A."/>
            <person name="Krizsan K."/>
            <person name="Balestrini R."/>
            <person name="Da Silva C."/>
            <person name="Montanini B."/>
            <person name="Hainaut M."/>
            <person name="Levati E."/>
            <person name="Barry K.W."/>
            <person name="Belfiori B."/>
            <person name="Cichocki N."/>
            <person name="Clum A."/>
            <person name="Dockter R.B."/>
            <person name="Fauchery L."/>
            <person name="Guy J."/>
            <person name="Iotti M."/>
            <person name="Le Tacon F."/>
            <person name="Lindquist E.A."/>
            <person name="Lipzen A."/>
            <person name="Malagnac F."/>
            <person name="Mello A."/>
            <person name="Molinier V."/>
            <person name="Miyauchi S."/>
            <person name="Poulain J."/>
            <person name="Riccioni C."/>
            <person name="Rubini A."/>
            <person name="Sitrit Y."/>
            <person name="Splivallo R."/>
            <person name="Traeger S."/>
            <person name="Wang M."/>
            <person name="Zifcakova L."/>
            <person name="Wipf D."/>
            <person name="Zambonelli A."/>
            <person name="Paolocci F."/>
            <person name="Nowrousian M."/>
            <person name="Ottonello S."/>
            <person name="Baldrian P."/>
            <person name="Spatafora J.W."/>
            <person name="Henrissat B."/>
            <person name="Nagy L.G."/>
            <person name="Aury J.M."/>
            <person name="Wincker P."/>
            <person name="Grigoriev I.V."/>
            <person name="Bonfante P."/>
            <person name="Martin F.M."/>
        </authorList>
    </citation>
    <scope>NUCLEOTIDE SEQUENCE [LARGE SCALE GENOMIC DNA]</scope>
    <source>
        <strain evidence="2 3">RN42</strain>
    </source>
</reference>
<sequence>MGISPTRASMTCIPPEISSRTTSYSKESARTTPPALSTLRIHKQTSQLYNGPHQRTHTYHVSNYKSLISSYTITVKNVTINTIITTNNSPLPPYRAAPPNIPPTYPQILLHPFPCPPPAPPNRRELLYTTSLCHNLDLLLLWCQTLLLRCKGCLFSQTNTREDVLYVCTGKVLGTLGGEGSEQVSWGYAEVVTGEEDKGGEF</sequence>
<dbReference type="Proteomes" id="UP000275078">
    <property type="component" value="Unassembled WGS sequence"/>
</dbReference>
<feature type="region of interest" description="Disordered" evidence="1">
    <location>
        <begin position="1"/>
        <end position="32"/>
    </location>
</feature>
<feature type="compositionally biased region" description="Polar residues" evidence="1">
    <location>
        <begin position="18"/>
        <end position="32"/>
    </location>
</feature>
<dbReference type="AlphaFoldDB" id="A0A3N4HA58"/>
<accession>A0A3N4HA58</accession>
<gene>
    <name evidence="2" type="ORF">BJ508DRAFT_419902</name>
</gene>
<keyword evidence="3" id="KW-1185">Reference proteome</keyword>
<evidence type="ECO:0000256" key="1">
    <source>
        <dbReference type="SAM" id="MobiDB-lite"/>
    </source>
</evidence>
<proteinExistence type="predicted"/>
<protein>
    <submittedName>
        <fullName evidence="2">Uncharacterized protein</fullName>
    </submittedName>
</protein>
<name>A0A3N4HA58_ASCIM</name>
<evidence type="ECO:0000313" key="3">
    <source>
        <dbReference type="Proteomes" id="UP000275078"/>
    </source>
</evidence>
<organism evidence="2 3">
    <name type="scientific">Ascobolus immersus RN42</name>
    <dbReference type="NCBI Taxonomy" id="1160509"/>
    <lineage>
        <taxon>Eukaryota</taxon>
        <taxon>Fungi</taxon>
        <taxon>Dikarya</taxon>
        <taxon>Ascomycota</taxon>
        <taxon>Pezizomycotina</taxon>
        <taxon>Pezizomycetes</taxon>
        <taxon>Pezizales</taxon>
        <taxon>Ascobolaceae</taxon>
        <taxon>Ascobolus</taxon>
    </lineage>
</organism>
<evidence type="ECO:0000313" key="2">
    <source>
        <dbReference type="EMBL" id="RPA71479.1"/>
    </source>
</evidence>
<dbReference type="EMBL" id="ML119925">
    <property type="protein sequence ID" value="RPA71479.1"/>
    <property type="molecule type" value="Genomic_DNA"/>
</dbReference>